<sequence length="676" mass="75955">MEPILKRKNGLRVYFSGATTGLVSTLPAVNSVEAAKSKLQSRSFKVEAAPTSPSNKEKSKRPAQLSNETQLISLFSFSFGLKKIIMASNITAMAQQQPFNPWSIPDSFTVYAFAPEEIRSFLHPHWQTQKAPHPMIYYLFGILYLVIGTMAVSGNFMVLRILGSFPALRTPANMLVMNLAVSDFLLMITLLPEACYNFFTGGPWRFGDLGCQIHAFCGALCGYSQITTLVLISWDRYNVIVKGFNAAPLTFGKASTLIILNWIWAFGWSVCPLLIMANNITAMAQQQPFNPWSLPDSFTVYAFAPEEIRSFLHPHWQTQKAPHPMIYYLFCILYLVIGTMAVSGNFMVLRILGSFPALRTPANMLVMNLAVSDFLLMITLLPEACYNFFTGGPWRFGDLGCQIHAFCGALCGYSQITTLVLISWDRYNVIVKGFNGSPLTFGKASTLIILNWIWAFGWSVCPLVLFFFWTKKVNMAANITAMAQQQPFNPWSIPDSFTVYAFAPEEIRSFLHPHWQTQKAVHPIWSYFFGFYYFVMGSMAICGNIMVLKIFSHFKSLRTPANMLVINLAVSDLMLMFTLIPEACYNFFSGGPWQFGHIGCQIHAFCGAFFGFSQITTLTIISWDRYNVIVKGFSGKPLSYAKVTILILFNWIWSFGWALAPLVGWGLYALDGMLGT</sequence>
<feature type="transmembrane region" description="Helical" evidence="11">
    <location>
        <begin position="445"/>
        <end position="469"/>
    </location>
</feature>
<dbReference type="SUPFAM" id="SSF81321">
    <property type="entry name" value="Family A G protein-coupled receptor-like"/>
    <property type="match status" value="3"/>
</dbReference>
<evidence type="ECO:0000256" key="3">
    <source>
        <dbReference type="ARBA" id="ARBA00022692"/>
    </source>
</evidence>
<dbReference type="PANTHER" id="PTHR24240">
    <property type="entry name" value="OPSIN"/>
    <property type="match status" value="1"/>
</dbReference>
<feature type="domain" description="G-protein coupled receptors family 1 profile" evidence="12">
    <location>
        <begin position="154"/>
        <end position="266"/>
    </location>
</feature>
<dbReference type="Proteomes" id="UP000789390">
    <property type="component" value="Unassembled WGS sequence"/>
</dbReference>
<comment type="subcellular location">
    <subcellularLocation>
        <location evidence="1">Membrane</location>
        <topology evidence="1">Multi-pass membrane protein</topology>
    </subcellularLocation>
</comment>
<gene>
    <name evidence="13" type="ORF">DGAL_LOCUS765</name>
</gene>
<keyword evidence="9" id="KW-0716">Sensory transduction</keyword>
<dbReference type="InterPro" id="IPR017452">
    <property type="entry name" value="GPCR_Rhodpsn_7TM"/>
</dbReference>
<dbReference type="InterPro" id="IPR050125">
    <property type="entry name" value="GPCR_opsins"/>
</dbReference>
<evidence type="ECO:0000256" key="2">
    <source>
        <dbReference type="ARBA" id="ARBA00010663"/>
    </source>
</evidence>
<comment type="similarity">
    <text evidence="2">Belongs to the G-protein coupled receptor 1 family.</text>
</comment>
<feature type="transmembrane region" description="Helical" evidence="11">
    <location>
        <begin position="212"/>
        <end position="234"/>
    </location>
</feature>
<keyword evidence="8" id="KW-0807">Transducer</keyword>
<dbReference type="OrthoDB" id="9445642at2759"/>
<evidence type="ECO:0000256" key="8">
    <source>
        <dbReference type="ARBA" id="ARBA00023224"/>
    </source>
</evidence>
<keyword evidence="3 11" id="KW-0812">Transmembrane</keyword>
<feature type="transmembrane region" description="Helical" evidence="11">
    <location>
        <begin position="563"/>
        <end position="581"/>
    </location>
</feature>
<feature type="domain" description="G-protein coupled receptors family 1 profile" evidence="12">
    <location>
        <begin position="344"/>
        <end position="456"/>
    </location>
</feature>
<dbReference type="EMBL" id="CAKKLH010000005">
    <property type="protein sequence ID" value="CAH0098679.1"/>
    <property type="molecule type" value="Genomic_DNA"/>
</dbReference>
<evidence type="ECO:0000256" key="1">
    <source>
        <dbReference type="ARBA" id="ARBA00004141"/>
    </source>
</evidence>
<keyword evidence="5" id="KW-0297">G-protein coupled receptor</keyword>
<feature type="transmembrane region" description="Helical" evidence="11">
    <location>
        <begin position="402"/>
        <end position="424"/>
    </location>
</feature>
<evidence type="ECO:0000313" key="13">
    <source>
        <dbReference type="EMBL" id="CAH0098679.1"/>
    </source>
</evidence>
<feature type="transmembrane region" description="Helical" evidence="11">
    <location>
        <begin position="364"/>
        <end position="382"/>
    </location>
</feature>
<keyword evidence="4 11" id="KW-1133">Transmembrane helix</keyword>
<evidence type="ECO:0000256" key="11">
    <source>
        <dbReference type="SAM" id="Phobius"/>
    </source>
</evidence>
<dbReference type="Gene3D" id="1.20.1070.10">
    <property type="entry name" value="Rhodopsin 7-helix transmembrane proteins"/>
    <property type="match status" value="3"/>
</dbReference>
<reference evidence="13" key="1">
    <citation type="submission" date="2021-11" db="EMBL/GenBank/DDBJ databases">
        <authorList>
            <person name="Schell T."/>
        </authorList>
    </citation>
    <scope>NUCLEOTIDE SEQUENCE</scope>
    <source>
        <strain evidence="13">M5</strain>
    </source>
</reference>
<dbReference type="GO" id="GO:0004930">
    <property type="term" value="F:G protein-coupled receptor activity"/>
    <property type="evidence" value="ECO:0007669"/>
    <property type="project" value="UniProtKB-KW"/>
</dbReference>
<accession>A0A8J2VYK3</accession>
<feature type="transmembrane region" description="Helical" evidence="11">
    <location>
        <begin position="254"/>
        <end position="275"/>
    </location>
</feature>
<evidence type="ECO:0000256" key="4">
    <source>
        <dbReference type="ARBA" id="ARBA00022989"/>
    </source>
</evidence>
<evidence type="ECO:0000259" key="12">
    <source>
        <dbReference type="PROSITE" id="PS50262"/>
    </source>
</evidence>
<dbReference type="Pfam" id="PF00001">
    <property type="entry name" value="7tm_1"/>
    <property type="match status" value="3"/>
</dbReference>
<comment type="caution">
    <text evidence="13">The sequence shown here is derived from an EMBL/GenBank/DDBJ whole genome shotgun (WGS) entry which is preliminary data.</text>
</comment>
<evidence type="ECO:0000256" key="6">
    <source>
        <dbReference type="ARBA" id="ARBA00023136"/>
    </source>
</evidence>
<evidence type="ECO:0000256" key="10">
    <source>
        <dbReference type="SAM" id="MobiDB-lite"/>
    </source>
</evidence>
<keyword evidence="6 11" id="KW-0472">Membrane</keyword>
<feature type="transmembrane region" description="Helical" evidence="11">
    <location>
        <begin position="326"/>
        <end position="352"/>
    </location>
</feature>
<feature type="transmembrane region" description="Helical" evidence="11">
    <location>
        <begin position="643"/>
        <end position="668"/>
    </location>
</feature>
<feature type="transmembrane region" description="Helical" evidence="11">
    <location>
        <begin position="174"/>
        <end position="192"/>
    </location>
</feature>
<keyword evidence="9" id="KW-0844">Vision</keyword>
<feature type="domain" description="G-protein coupled receptors family 1 profile" evidence="12">
    <location>
        <begin position="543"/>
        <end position="676"/>
    </location>
</feature>
<feature type="transmembrane region" description="Helical" evidence="11">
    <location>
        <begin position="531"/>
        <end position="551"/>
    </location>
</feature>
<keyword evidence="14" id="KW-1185">Reference proteome</keyword>
<dbReference type="PRINTS" id="PR00237">
    <property type="entry name" value="GPCRRHODOPSN"/>
</dbReference>
<evidence type="ECO:0000256" key="7">
    <source>
        <dbReference type="ARBA" id="ARBA00023170"/>
    </source>
</evidence>
<feature type="region of interest" description="Disordered" evidence="10">
    <location>
        <begin position="44"/>
        <end position="64"/>
    </location>
</feature>
<dbReference type="GO" id="GO:0016020">
    <property type="term" value="C:membrane"/>
    <property type="evidence" value="ECO:0007669"/>
    <property type="project" value="UniProtKB-SubCell"/>
</dbReference>
<proteinExistence type="inferred from homology"/>
<organism evidence="13 14">
    <name type="scientific">Daphnia galeata</name>
    <dbReference type="NCBI Taxonomy" id="27404"/>
    <lineage>
        <taxon>Eukaryota</taxon>
        <taxon>Metazoa</taxon>
        <taxon>Ecdysozoa</taxon>
        <taxon>Arthropoda</taxon>
        <taxon>Crustacea</taxon>
        <taxon>Branchiopoda</taxon>
        <taxon>Diplostraca</taxon>
        <taxon>Cladocera</taxon>
        <taxon>Anomopoda</taxon>
        <taxon>Daphniidae</taxon>
        <taxon>Daphnia</taxon>
    </lineage>
</organism>
<dbReference type="GO" id="GO:0007601">
    <property type="term" value="P:visual perception"/>
    <property type="evidence" value="ECO:0007669"/>
    <property type="project" value="UniProtKB-KW"/>
</dbReference>
<evidence type="ECO:0000256" key="5">
    <source>
        <dbReference type="ARBA" id="ARBA00023040"/>
    </source>
</evidence>
<keyword evidence="7" id="KW-0675">Receptor</keyword>
<name>A0A8J2VYK3_9CRUS</name>
<dbReference type="PROSITE" id="PS50262">
    <property type="entry name" value="G_PROTEIN_RECEP_F1_2"/>
    <property type="match status" value="3"/>
</dbReference>
<dbReference type="InterPro" id="IPR000276">
    <property type="entry name" value="GPCR_Rhodpsn"/>
</dbReference>
<protein>
    <recommendedName>
        <fullName evidence="12">G-protein coupled receptors family 1 profile domain-containing protein</fullName>
    </recommendedName>
</protein>
<evidence type="ECO:0000313" key="14">
    <source>
        <dbReference type="Proteomes" id="UP000789390"/>
    </source>
</evidence>
<feature type="transmembrane region" description="Helical" evidence="11">
    <location>
        <begin position="601"/>
        <end position="623"/>
    </location>
</feature>
<dbReference type="AlphaFoldDB" id="A0A8J2VYK3"/>
<evidence type="ECO:0000256" key="9">
    <source>
        <dbReference type="ARBA" id="ARBA00023305"/>
    </source>
</evidence>
<feature type="transmembrane region" description="Helical" evidence="11">
    <location>
        <begin position="135"/>
        <end position="162"/>
    </location>
</feature>